<dbReference type="InterPro" id="IPR008972">
    <property type="entry name" value="Cupredoxin"/>
</dbReference>
<organism evidence="2 3">
    <name type="scientific">Fructobacillus ficulneus</name>
    <dbReference type="NCBI Taxonomy" id="157463"/>
    <lineage>
        <taxon>Bacteria</taxon>
        <taxon>Bacillati</taxon>
        <taxon>Bacillota</taxon>
        <taxon>Bacilli</taxon>
        <taxon>Lactobacillales</taxon>
        <taxon>Lactobacillaceae</taxon>
        <taxon>Fructobacillus</taxon>
    </lineage>
</organism>
<protein>
    <submittedName>
        <fullName evidence="2">Cupredoxin-like domain protein</fullName>
    </submittedName>
</protein>
<sequence>MDKLIVLIAGLALIAFILWWFFGHHEVDQAEAKTVADHQAVAIEVNGGYSPERVVLQQGVPATLTFTRTDASSCLDQVVFADFGINQDLPEGQPVAIEINTDQAGDFTWACGMDMFRGQIVIK</sequence>
<keyword evidence="3" id="KW-1185">Reference proteome</keyword>
<dbReference type="InterPro" id="IPR028096">
    <property type="entry name" value="EfeO_Cupredoxin"/>
</dbReference>
<accession>A0A0K8MIP4</accession>
<reference evidence="2 3" key="1">
    <citation type="journal article" date="2015" name="BMC Genomics">
        <title>Comparative genomics of Fructobacillus spp. and Leuconostoc spp. reveals niche-specific evolution of Fructobacillus spp.</title>
        <authorList>
            <person name="Endo A."/>
            <person name="Tanizawa Y."/>
            <person name="Tanaka N."/>
            <person name="Maeno S."/>
            <person name="Kumar H."/>
            <person name="Shiwa Y."/>
            <person name="Okada S."/>
            <person name="Yoshikawa H."/>
            <person name="Dicks L."/>
            <person name="Nakagawa J."/>
            <person name="Arita M."/>
        </authorList>
    </citation>
    <scope>NUCLEOTIDE SEQUENCE [LARGE SCALE GENOMIC DNA]</scope>
    <source>
        <strain evidence="2 3">JCM 12225</strain>
    </source>
</reference>
<dbReference type="OrthoDB" id="9800141at2"/>
<feature type="domain" description="EfeO-type cupredoxin-like" evidence="1">
    <location>
        <begin position="14"/>
        <end position="122"/>
    </location>
</feature>
<evidence type="ECO:0000313" key="3">
    <source>
        <dbReference type="Proteomes" id="UP000253891"/>
    </source>
</evidence>
<dbReference type="STRING" id="157463.GCA_001047075_01216"/>
<dbReference type="Pfam" id="PF13473">
    <property type="entry name" value="Cupredoxin_1"/>
    <property type="match status" value="1"/>
</dbReference>
<proteinExistence type="predicted"/>
<dbReference type="EMBL" id="DF968005">
    <property type="protein sequence ID" value="GAP00328.1"/>
    <property type="molecule type" value="Genomic_DNA"/>
</dbReference>
<name>A0A0K8MIP4_9LACO</name>
<dbReference type="Proteomes" id="UP000253891">
    <property type="component" value="Unassembled WGS sequence"/>
</dbReference>
<evidence type="ECO:0000259" key="1">
    <source>
        <dbReference type="Pfam" id="PF13473"/>
    </source>
</evidence>
<dbReference type="RefSeq" id="WP_061993630.1">
    <property type="nucleotide sequence ID" value="NZ_DF968005.1"/>
</dbReference>
<evidence type="ECO:0000313" key="2">
    <source>
        <dbReference type="EMBL" id="GAP00328.1"/>
    </source>
</evidence>
<dbReference type="Gene3D" id="2.60.40.420">
    <property type="entry name" value="Cupredoxins - blue copper proteins"/>
    <property type="match status" value="1"/>
</dbReference>
<gene>
    <name evidence="2" type="ORF">FFIC_283450</name>
</gene>
<dbReference type="AlphaFoldDB" id="A0A0K8MIP4"/>
<dbReference type="SUPFAM" id="SSF49503">
    <property type="entry name" value="Cupredoxins"/>
    <property type="match status" value="1"/>
</dbReference>